<proteinExistence type="inferred from homology"/>
<gene>
    <name evidence="7" type="ORF">C5615_35970</name>
</gene>
<dbReference type="EMBL" id="PUIQ01000085">
    <property type="protein sequence ID" value="PQP08753.1"/>
    <property type="molecule type" value="Genomic_DNA"/>
</dbReference>
<accession>A0A2S8I1U0</accession>
<evidence type="ECO:0000313" key="7">
    <source>
        <dbReference type="EMBL" id="PQP08753.1"/>
    </source>
</evidence>
<dbReference type="GO" id="GO:0006281">
    <property type="term" value="P:DNA repair"/>
    <property type="evidence" value="ECO:0007669"/>
    <property type="project" value="InterPro"/>
</dbReference>
<dbReference type="Gene3D" id="3.30.470.30">
    <property type="entry name" value="DNA ligase/mRNA capping enzyme"/>
    <property type="match status" value="1"/>
</dbReference>
<dbReference type="PANTHER" id="PTHR45674:SF4">
    <property type="entry name" value="DNA LIGASE 1"/>
    <property type="match status" value="1"/>
</dbReference>
<dbReference type="RefSeq" id="WP_105393643.1">
    <property type="nucleotide sequence ID" value="NZ_PUIQ01000085.1"/>
</dbReference>
<dbReference type="CDD" id="cd07906">
    <property type="entry name" value="Adenylation_DNA_ligase_LigD_LigC"/>
    <property type="match status" value="1"/>
</dbReference>
<evidence type="ECO:0000259" key="6">
    <source>
        <dbReference type="Pfam" id="PF04679"/>
    </source>
</evidence>
<dbReference type="InterPro" id="IPR012340">
    <property type="entry name" value="NA-bd_OB-fold"/>
</dbReference>
<evidence type="ECO:0000256" key="3">
    <source>
        <dbReference type="ARBA" id="ARBA00022598"/>
    </source>
</evidence>
<protein>
    <recommendedName>
        <fullName evidence="2">DNA ligase (ATP)</fullName>
        <ecNumber evidence="2">6.5.1.1</ecNumber>
    </recommendedName>
</protein>
<feature type="domain" description="ATP-dependent DNA ligase family profile" evidence="5">
    <location>
        <begin position="20"/>
        <end position="188"/>
    </location>
</feature>
<dbReference type="PANTHER" id="PTHR45674">
    <property type="entry name" value="DNA LIGASE 1/3 FAMILY MEMBER"/>
    <property type="match status" value="1"/>
</dbReference>
<dbReference type="EC" id="6.5.1.1" evidence="2"/>
<dbReference type="SUPFAM" id="SSF56091">
    <property type="entry name" value="DNA ligase/mRNA capping enzyme, catalytic domain"/>
    <property type="match status" value="1"/>
</dbReference>
<dbReference type="CDD" id="cd07971">
    <property type="entry name" value="OBF_DNA_ligase_LigD"/>
    <property type="match status" value="1"/>
</dbReference>
<dbReference type="Gene3D" id="2.40.50.140">
    <property type="entry name" value="Nucleic acid-binding proteins"/>
    <property type="match status" value="1"/>
</dbReference>
<evidence type="ECO:0000256" key="2">
    <source>
        <dbReference type="ARBA" id="ARBA00012727"/>
    </source>
</evidence>
<dbReference type="Proteomes" id="UP000238206">
    <property type="component" value="Unassembled WGS sequence"/>
</dbReference>
<evidence type="ECO:0000259" key="5">
    <source>
        <dbReference type="Pfam" id="PF01068"/>
    </source>
</evidence>
<name>A0A2S8I1U0_BURCE</name>
<comment type="similarity">
    <text evidence="1">Belongs to the ATP-dependent DNA ligase family.</text>
</comment>
<dbReference type="SUPFAM" id="SSF50249">
    <property type="entry name" value="Nucleic acid-binding proteins"/>
    <property type="match status" value="1"/>
</dbReference>
<comment type="catalytic activity">
    <reaction evidence="4">
        <text>ATP + (deoxyribonucleotide)n-3'-hydroxyl + 5'-phospho-(deoxyribonucleotide)m = (deoxyribonucleotide)n+m + AMP + diphosphate.</text>
        <dbReference type="EC" id="6.5.1.1"/>
    </reaction>
</comment>
<reference evidence="7 8" key="1">
    <citation type="submission" date="2018-02" db="EMBL/GenBank/DDBJ databases">
        <title>Draft genome sequencing of Burkholderia cepacia Y14-15.</title>
        <authorList>
            <person name="Zheng B.-X."/>
        </authorList>
    </citation>
    <scope>NUCLEOTIDE SEQUENCE [LARGE SCALE GENOMIC DNA]</scope>
    <source>
        <strain evidence="7 8">Y14-15</strain>
    </source>
</reference>
<dbReference type="GO" id="GO:0003910">
    <property type="term" value="F:DNA ligase (ATP) activity"/>
    <property type="evidence" value="ECO:0007669"/>
    <property type="project" value="UniProtKB-EC"/>
</dbReference>
<evidence type="ECO:0000313" key="8">
    <source>
        <dbReference type="Proteomes" id="UP000238206"/>
    </source>
</evidence>
<dbReference type="GO" id="GO:0006310">
    <property type="term" value="P:DNA recombination"/>
    <property type="evidence" value="ECO:0007669"/>
    <property type="project" value="InterPro"/>
</dbReference>
<dbReference type="GO" id="GO:0005524">
    <property type="term" value="F:ATP binding"/>
    <property type="evidence" value="ECO:0007669"/>
    <property type="project" value="InterPro"/>
</dbReference>
<dbReference type="InterPro" id="IPR014146">
    <property type="entry name" value="LigD_ligase_dom"/>
</dbReference>
<evidence type="ECO:0000256" key="1">
    <source>
        <dbReference type="ARBA" id="ARBA00007572"/>
    </source>
</evidence>
<dbReference type="InterPro" id="IPR012309">
    <property type="entry name" value="DNA_ligase_ATP-dep_C"/>
</dbReference>
<sequence>MPEFVDPALTVLTASPPTAGEWAYEIKFDGYRMLARIDSPDVRIFTRNGHVWTSRLQHLRSVLERLPVDRAWLDAEAVWFDAEGRPSFNGLQNTFDTRRTAGISLVVSDPMWLGATDLRPQSWRERRAALKEVVAETLGDEVRFSEAIDADPDATLASACDLSLEGINGKQVGAPYRSGLSDRWIKLKCSKRQEFVIGRISRREGATAGARALLLGVYEEGGQLRYVGHVARSFTSRQARKFEDRLAALGRKRPPFASAPKPEADREFHWQKPDLVAEVAFLEWAPSGQLRHPSFRGLRVDKPARAVNREVPVDAKRVRNGE</sequence>
<keyword evidence="3 7" id="KW-0436">Ligase</keyword>
<dbReference type="AlphaFoldDB" id="A0A2S8I1U0"/>
<feature type="domain" description="DNA ligase ATP-dependent C-terminal" evidence="6">
    <location>
        <begin position="209"/>
        <end position="302"/>
    </location>
</feature>
<dbReference type="Pfam" id="PF04679">
    <property type="entry name" value="DNA_ligase_A_C"/>
    <property type="match status" value="1"/>
</dbReference>
<evidence type="ECO:0000256" key="4">
    <source>
        <dbReference type="ARBA" id="ARBA00034003"/>
    </source>
</evidence>
<dbReference type="InterPro" id="IPR012310">
    <property type="entry name" value="DNA_ligase_ATP-dep_cent"/>
</dbReference>
<dbReference type="InterPro" id="IPR050191">
    <property type="entry name" value="ATP-dep_DNA_ligase"/>
</dbReference>
<comment type="caution">
    <text evidence="7">The sequence shown here is derived from an EMBL/GenBank/DDBJ whole genome shotgun (WGS) entry which is preliminary data.</text>
</comment>
<organism evidence="7 8">
    <name type="scientific">Burkholderia cepacia</name>
    <name type="common">Pseudomonas cepacia</name>
    <dbReference type="NCBI Taxonomy" id="292"/>
    <lineage>
        <taxon>Bacteria</taxon>
        <taxon>Pseudomonadati</taxon>
        <taxon>Pseudomonadota</taxon>
        <taxon>Betaproteobacteria</taxon>
        <taxon>Burkholderiales</taxon>
        <taxon>Burkholderiaceae</taxon>
        <taxon>Burkholderia</taxon>
        <taxon>Burkholderia cepacia complex</taxon>
    </lineage>
</organism>
<dbReference type="Gene3D" id="3.30.1490.70">
    <property type="match status" value="1"/>
</dbReference>
<dbReference type="NCBIfam" id="TIGR02779">
    <property type="entry name" value="NHEJ_ligase_lig"/>
    <property type="match status" value="1"/>
</dbReference>
<dbReference type="Pfam" id="PF01068">
    <property type="entry name" value="DNA_ligase_A_M"/>
    <property type="match status" value="1"/>
</dbReference>